<accession>A0A212K1Z8</accession>
<name>A0A212K1Z8_9BACT</name>
<reference evidence="1" key="1">
    <citation type="submission" date="2016-04" db="EMBL/GenBank/DDBJ databases">
        <authorList>
            <person name="Evans L.H."/>
            <person name="Alamgir A."/>
            <person name="Owens N."/>
            <person name="Weber N.D."/>
            <person name="Virtaneva K."/>
            <person name="Barbian K."/>
            <person name="Babar A."/>
            <person name="Rosenke K."/>
        </authorList>
    </citation>
    <scope>NUCLEOTIDE SEQUENCE</scope>
    <source>
        <strain evidence="1">86-2</strain>
    </source>
</reference>
<protein>
    <submittedName>
        <fullName evidence="1">Uncharacterized protein</fullName>
    </submittedName>
</protein>
<organism evidence="1">
    <name type="scientific">uncultured Dysgonomonas sp</name>
    <dbReference type="NCBI Taxonomy" id="206096"/>
    <lineage>
        <taxon>Bacteria</taxon>
        <taxon>Pseudomonadati</taxon>
        <taxon>Bacteroidota</taxon>
        <taxon>Bacteroidia</taxon>
        <taxon>Bacteroidales</taxon>
        <taxon>Dysgonomonadaceae</taxon>
        <taxon>Dysgonomonas</taxon>
        <taxon>environmental samples</taxon>
    </lineage>
</organism>
<sequence>MNYLRNLLLREKRNRGEQKMKNNTFTDSLFIVYYNIYIAIS</sequence>
<dbReference type="AlphaFoldDB" id="A0A212K1Z8"/>
<proteinExistence type="predicted"/>
<gene>
    <name evidence="1" type="ORF">KL86DYS2_12827</name>
</gene>
<evidence type="ECO:0000313" key="1">
    <source>
        <dbReference type="EMBL" id="SBW05638.1"/>
    </source>
</evidence>
<dbReference type="EMBL" id="FLUL01000001">
    <property type="protein sequence ID" value="SBW05638.1"/>
    <property type="molecule type" value="Genomic_DNA"/>
</dbReference>